<evidence type="ECO:0000313" key="2">
    <source>
        <dbReference type="Proteomes" id="UP000324222"/>
    </source>
</evidence>
<reference evidence="1 2" key="1">
    <citation type="submission" date="2019-05" db="EMBL/GenBank/DDBJ databases">
        <title>Another draft genome of Portunus trituberculatus and its Hox gene families provides insights of decapod evolution.</title>
        <authorList>
            <person name="Jeong J.-H."/>
            <person name="Song I."/>
            <person name="Kim S."/>
            <person name="Choi T."/>
            <person name="Kim D."/>
            <person name="Ryu S."/>
            <person name="Kim W."/>
        </authorList>
    </citation>
    <scope>NUCLEOTIDE SEQUENCE [LARGE SCALE GENOMIC DNA]</scope>
    <source>
        <tissue evidence="1">Muscle</tissue>
    </source>
</reference>
<accession>A0A5B7DL18</accession>
<dbReference type="AlphaFoldDB" id="A0A5B7DL18"/>
<gene>
    <name evidence="1" type="ORF">E2C01_015322</name>
</gene>
<sequence>MMRFSRGLVVFHRLKIRSKTANVAEVNVEKDSDFSSLGAGIRPFSKSASGLEAMLDVRIRFAEFCETSVMKVTERPCTTILEDREVDTLLLLPGRSELQENLDGRVAGCRSPSIMSEVPVTSSAERCLDC</sequence>
<protein>
    <submittedName>
        <fullName evidence="1">Uncharacterized protein</fullName>
    </submittedName>
</protein>
<keyword evidence="2" id="KW-1185">Reference proteome</keyword>
<name>A0A5B7DL18_PORTR</name>
<organism evidence="1 2">
    <name type="scientific">Portunus trituberculatus</name>
    <name type="common">Swimming crab</name>
    <name type="synonym">Neptunus trituberculatus</name>
    <dbReference type="NCBI Taxonomy" id="210409"/>
    <lineage>
        <taxon>Eukaryota</taxon>
        <taxon>Metazoa</taxon>
        <taxon>Ecdysozoa</taxon>
        <taxon>Arthropoda</taxon>
        <taxon>Crustacea</taxon>
        <taxon>Multicrustacea</taxon>
        <taxon>Malacostraca</taxon>
        <taxon>Eumalacostraca</taxon>
        <taxon>Eucarida</taxon>
        <taxon>Decapoda</taxon>
        <taxon>Pleocyemata</taxon>
        <taxon>Brachyura</taxon>
        <taxon>Eubrachyura</taxon>
        <taxon>Portunoidea</taxon>
        <taxon>Portunidae</taxon>
        <taxon>Portuninae</taxon>
        <taxon>Portunus</taxon>
    </lineage>
</organism>
<evidence type="ECO:0000313" key="1">
    <source>
        <dbReference type="EMBL" id="MPC22311.1"/>
    </source>
</evidence>
<proteinExistence type="predicted"/>
<dbReference type="EMBL" id="VSRR010001074">
    <property type="protein sequence ID" value="MPC22311.1"/>
    <property type="molecule type" value="Genomic_DNA"/>
</dbReference>
<dbReference type="Proteomes" id="UP000324222">
    <property type="component" value="Unassembled WGS sequence"/>
</dbReference>
<comment type="caution">
    <text evidence="1">The sequence shown here is derived from an EMBL/GenBank/DDBJ whole genome shotgun (WGS) entry which is preliminary data.</text>
</comment>